<organism evidence="2 3">
    <name type="scientific">Trichocladium antarcticum</name>
    <dbReference type="NCBI Taxonomy" id="1450529"/>
    <lineage>
        <taxon>Eukaryota</taxon>
        <taxon>Fungi</taxon>
        <taxon>Dikarya</taxon>
        <taxon>Ascomycota</taxon>
        <taxon>Pezizomycotina</taxon>
        <taxon>Sordariomycetes</taxon>
        <taxon>Sordariomycetidae</taxon>
        <taxon>Sordariales</taxon>
        <taxon>Chaetomiaceae</taxon>
        <taxon>Trichocladium</taxon>
    </lineage>
</organism>
<comment type="caution">
    <text evidence="2">The sequence shown here is derived from an EMBL/GenBank/DDBJ whole genome shotgun (WGS) entry which is preliminary data.</text>
</comment>
<keyword evidence="3" id="KW-1185">Reference proteome</keyword>
<proteinExistence type="predicted"/>
<reference evidence="2" key="1">
    <citation type="journal article" date="2023" name="Mol. Phylogenet. Evol.">
        <title>Genome-scale phylogeny and comparative genomics of the fungal order Sordariales.</title>
        <authorList>
            <person name="Hensen N."/>
            <person name="Bonometti L."/>
            <person name="Westerberg I."/>
            <person name="Brannstrom I.O."/>
            <person name="Guillou S."/>
            <person name="Cros-Aarteil S."/>
            <person name="Calhoun S."/>
            <person name="Haridas S."/>
            <person name="Kuo A."/>
            <person name="Mondo S."/>
            <person name="Pangilinan J."/>
            <person name="Riley R."/>
            <person name="LaButti K."/>
            <person name="Andreopoulos B."/>
            <person name="Lipzen A."/>
            <person name="Chen C."/>
            <person name="Yan M."/>
            <person name="Daum C."/>
            <person name="Ng V."/>
            <person name="Clum A."/>
            <person name="Steindorff A."/>
            <person name="Ohm R.A."/>
            <person name="Martin F."/>
            <person name="Silar P."/>
            <person name="Natvig D.O."/>
            <person name="Lalanne C."/>
            <person name="Gautier V."/>
            <person name="Ament-Velasquez S.L."/>
            <person name="Kruys A."/>
            <person name="Hutchinson M.I."/>
            <person name="Powell A.J."/>
            <person name="Barry K."/>
            <person name="Miller A.N."/>
            <person name="Grigoriev I.V."/>
            <person name="Debuchy R."/>
            <person name="Gladieux P."/>
            <person name="Hiltunen Thoren M."/>
            <person name="Johannesson H."/>
        </authorList>
    </citation>
    <scope>NUCLEOTIDE SEQUENCE</scope>
    <source>
        <strain evidence="2">CBS 123565</strain>
    </source>
</reference>
<feature type="region of interest" description="Disordered" evidence="1">
    <location>
        <begin position="25"/>
        <end position="63"/>
    </location>
</feature>
<feature type="compositionally biased region" description="Polar residues" evidence="1">
    <location>
        <begin position="88"/>
        <end position="112"/>
    </location>
</feature>
<gene>
    <name evidence="2" type="ORF">BT67DRAFT_449251</name>
</gene>
<accession>A0AAN6ULS4</accession>
<dbReference type="EMBL" id="MU853407">
    <property type="protein sequence ID" value="KAK4134940.1"/>
    <property type="molecule type" value="Genomic_DNA"/>
</dbReference>
<sequence length="397" mass="43578">MPASQGTTHTRRSIQRFALQNITIDDRPNVYKNPQNKPGPPAFLPFQHLRPNDPNSPSPAALNAHDRYSAFPEGFPHNTVVRRPPSHPTGQPVSFQPGQRPWSPTSVPSRPATTLGVPGVLGEGIYKIRRVGSASSGRPRVRRTATILEYQGPRLYTVSKHFDKTLSRGDIVSASRGPYVGRKLSSSLRSDDTALGVARFSSLGHSTTETHQQFSQEYQSTSQPPARMLSALERVPDTPHYPVSLNGLRTIDDAPTPDLPAEFDAKGYPPFPYSPAHGQIESAVSQPTTTSRVAWPSDDASITSSSQTLLELPNRQEMEDDWLLRISQVQHEGLCEASLMWDDLMDRASVDMASVDGPGAVSEVLAKYEGEFARRWDAVLSATAQKMREARAGGFVF</sequence>
<reference evidence="2" key="2">
    <citation type="submission" date="2023-05" db="EMBL/GenBank/DDBJ databases">
        <authorList>
            <consortium name="Lawrence Berkeley National Laboratory"/>
            <person name="Steindorff A."/>
            <person name="Hensen N."/>
            <person name="Bonometti L."/>
            <person name="Westerberg I."/>
            <person name="Brannstrom I.O."/>
            <person name="Guillou S."/>
            <person name="Cros-Aarteil S."/>
            <person name="Calhoun S."/>
            <person name="Haridas S."/>
            <person name="Kuo A."/>
            <person name="Mondo S."/>
            <person name="Pangilinan J."/>
            <person name="Riley R."/>
            <person name="Labutti K."/>
            <person name="Andreopoulos B."/>
            <person name="Lipzen A."/>
            <person name="Chen C."/>
            <person name="Yanf M."/>
            <person name="Daum C."/>
            <person name="Ng V."/>
            <person name="Clum A."/>
            <person name="Ohm R."/>
            <person name="Martin F."/>
            <person name="Silar P."/>
            <person name="Natvig D."/>
            <person name="Lalanne C."/>
            <person name="Gautier V."/>
            <person name="Ament-Velasquez S.L."/>
            <person name="Kruys A."/>
            <person name="Hutchinson M.I."/>
            <person name="Powell A.J."/>
            <person name="Barry K."/>
            <person name="Miller A.N."/>
            <person name="Grigoriev I.V."/>
            <person name="Debuchy R."/>
            <person name="Gladieux P."/>
            <person name="Thoren M.H."/>
            <person name="Johannesson H."/>
        </authorList>
    </citation>
    <scope>NUCLEOTIDE SEQUENCE</scope>
    <source>
        <strain evidence="2">CBS 123565</strain>
    </source>
</reference>
<evidence type="ECO:0000256" key="1">
    <source>
        <dbReference type="SAM" id="MobiDB-lite"/>
    </source>
</evidence>
<dbReference type="Proteomes" id="UP001304895">
    <property type="component" value="Unassembled WGS sequence"/>
</dbReference>
<feature type="region of interest" description="Disordered" evidence="1">
    <location>
        <begin position="83"/>
        <end position="115"/>
    </location>
</feature>
<evidence type="ECO:0000313" key="2">
    <source>
        <dbReference type="EMBL" id="KAK4134940.1"/>
    </source>
</evidence>
<protein>
    <submittedName>
        <fullName evidence="2">Uncharacterized protein</fullName>
    </submittedName>
</protein>
<dbReference type="AlphaFoldDB" id="A0AAN6ULS4"/>
<evidence type="ECO:0000313" key="3">
    <source>
        <dbReference type="Proteomes" id="UP001304895"/>
    </source>
</evidence>
<name>A0AAN6ULS4_9PEZI</name>